<proteinExistence type="inferred from homology"/>
<comment type="function">
    <text evidence="8">Catalyzes the stereoinversion of LL-2,6-diaminopimelate (L,L-DAP) to meso-diaminopimelate (meso-DAP), a precursor of L-lysine and an essential component of the bacterial peptidoglycan.</text>
</comment>
<reference evidence="10 11" key="1">
    <citation type="submission" date="2018-12" db="EMBL/GenBank/DDBJ databases">
        <title>Alloscrdovia theropitheci sp. nov: a novel taxon from the feces of the bleeding-herat monkey (Theropithecus geleda).</title>
        <authorList>
            <person name="Modesto M."/>
        </authorList>
    </citation>
    <scope>NUCLEOTIDE SEQUENCE [LARGE SCALE GENOMIC DNA]</scope>
    <source>
        <strain evidence="10 11">GLDI4/2</strain>
    </source>
</reference>
<dbReference type="InterPro" id="IPR018510">
    <property type="entry name" value="DAP_epimerase_AS"/>
</dbReference>
<evidence type="ECO:0000256" key="4">
    <source>
        <dbReference type="ARBA" id="ARBA00022605"/>
    </source>
</evidence>
<evidence type="ECO:0000256" key="5">
    <source>
        <dbReference type="ARBA" id="ARBA00023154"/>
    </source>
</evidence>
<gene>
    <name evidence="8 10" type="primary">dapF</name>
    <name evidence="10" type="ORF">EJ419_01935</name>
</gene>
<dbReference type="InterPro" id="IPR001653">
    <property type="entry name" value="DAP_epimerase_DapF"/>
</dbReference>
<evidence type="ECO:0000256" key="2">
    <source>
        <dbReference type="ARBA" id="ARBA00010219"/>
    </source>
</evidence>
<dbReference type="EC" id="5.1.1.7" evidence="3 8"/>
<dbReference type="GO" id="GO:0009089">
    <property type="term" value="P:lysine biosynthetic process via diaminopimelate"/>
    <property type="evidence" value="ECO:0007669"/>
    <property type="project" value="UniProtKB-UniRule"/>
</dbReference>
<feature type="binding site" evidence="8">
    <location>
        <position position="15"/>
    </location>
    <ligand>
        <name>substrate</name>
    </ligand>
</feature>
<feature type="binding site" evidence="8">
    <location>
        <begin position="92"/>
        <end position="93"/>
    </location>
    <ligand>
        <name>substrate</name>
    </ligand>
</feature>
<dbReference type="PANTHER" id="PTHR31689">
    <property type="entry name" value="DIAMINOPIMELATE EPIMERASE, CHLOROPLASTIC"/>
    <property type="match status" value="1"/>
</dbReference>
<comment type="subunit">
    <text evidence="8">Homodimer.</text>
</comment>
<keyword evidence="6 8" id="KW-0413">Isomerase</keyword>
<dbReference type="RefSeq" id="WP_131283243.1">
    <property type="nucleotide sequence ID" value="NZ_RXLP01000005.1"/>
</dbReference>
<feature type="active site" evidence="9">
    <location>
        <position position="91"/>
    </location>
</feature>
<comment type="subcellular location">
    <subcellularLocation>
        <location evidence="8">Cytoplasm</location>
    </subcellularLocation>
</comment>
<accession>A0A4R0R0V1</accession>
<comment type="caution">
    <text evidence="10">The sequence shown here is derived from an EMBL/GenBank/DDBJ whole genome shotgun (WGS) entry which is preliminary data.</text>
</comment>
<dbReference type="OrthoDB" id="9805408at2"/>
<feature type="binding site" evidence="8">
    <location>
        <position position="231"/>
    </location>
    <ligand>
        <name>substrate</name>
    </ligand>
</feature>
<dbReference type="EMBL" id="RXLP01000005">
    <property type="protein sequence ID" value="TCD54716.1"/>
    <property type="molecule type" value="Genomic_DNA"/>
</dbReference>
<feature type="binding site" evidence="8">
    <location>
        <position position="176"/>
    </location>
    <ligand>
        <name>substrate</name>
    </ligand>
</feature>
<evidence type="ECO:0000313" key="11">
    <source>
        <dbReference type="Proteomes" id="UP000291289"/>
    </source>
</evidence>
<feature type="active site" description="Proton donor" evidence="8">
    <location>
        <position position="91"/>
    </location>
</feature>
<dbReference type="PANTHER" id="PTHR31689:SF0">
    <property type="entry name" value="DIAMINOPIMELATE EPIMERASE"/>
    <property type="match status" value="1"/>
</dbReference>
<dbReference type="Proteomes" id="UP000291289">
    <property type="component" value="Unassembled WGS sequence"/>
</dbReference>
<feature type="binding site" evidence="8">
    <location>
        <position position="82"/>
    </location>
    <ligand>
        <name>substrate</name>
    </ligand>
</feature>
<sequence>MAYPRTVIKAHGTGNDFVIYVDETGEFEPTTEEIRFLDDRHFGIGGDGVIRLTRPEFVSDISEKQARDFHEAGAHWFMDYRNADGSLAQMCGNGTRVTAALAMREGITEATEEEPFALATRAGIKYLTYLGEVEGLGTNVFRIDMGPWKIGTIDEYMVTIPRGGEQAMGTFVDMGNPHVVTVLSEPFDLKNMASMPVGMPITLNVNTMPDVEQLDLSETPRVSPELPEGQNAEFVRIDSVDRSHDMGVATMRVNERGAGETLSCGTGLCATGVVLTQRTNVKNWTISVPGGTLVVNVENDRVLLTGDAKLVAEVEVL</sequence>
<evidence type="ECO:0000256" key="7">
    <source>
        <dbReference type="ARBA" id="ARBA00051712"/>
    </source>
</evidence>
<dbReference type="GO" id="GO:0008837">
    <property type="term" value="F:diaminopimelate epimerase activity"/>
    <property type="evidence" value="ECO:0007669"/>
    <property type="project" value="UniProtKB-UniRule"/>
</dbReference>
<keyword evidence="5 8" id="KW-0457">Lysine biosynthesis</keyword>
<keyword evidence="8" id="KW-0963">Cytoplasm</keyword>
<dbReference type="AlphaFoldDB" id="A0A4R0R0V1"/>
<dbReference type="Pfam" id="PF01678">
    <property type="entry name" value="DAP_epimerase"/>
    <property type="match status" value="2"/>
</dbReference>
<dbReference type="GO" id="GO:0005829">
    <property type="term" value="C:cytosol"/>
    <property type="evidence" value="ECO:0007669"/>
    <property type="project" value="TreeGrafter"/>
</dbReference>
<comment type="similarity">
    <text evidence="2 8">Belongs to the diaminopimelate epimerase family.</text>
</comment>
<keyword evidence="4 8" id="KW-0028">Amino-acid biosynthesis</keyword>
<dbReference type="SUPFAM" id="SSF54506">
    <property type="entry name" value="Diaminopimelate epimerase-like"/>
    <property type="match status" value="2"/>
</dbReference>
<evidence type="ECO:0000256" key="6">
    <source>
        <dbReference type="ARBA" id="ARBA00023235"/>
    </source>
</evidence>
<protein>
    <recommendedName>
        <fullName evidence="3 8">Diaminopimelate epimerase</fullName>
        <shortName evidence="8">DAP epimerase</shortName>
        <ecNumber evidence="3 8">5.1.1.7</ecNumber>
    </recommendedName>
    <alternativeName>
        <fullName evidence="8">PLP-independent amino acid racemase</fullName>
    </alternativeName>
</protein>
<feature type="site" description="Could be important to modulate the pK values of the two catalytic cysteine residues" evidence="8">
    <location>
        <position position="255"/>
    </location>
</feature>
<dbReference type="UniPathway" id="UPA00034">
    <property type="reaction ID" value="UER00025"/>
</dbReference>
<comment type="catalytic activity">
    <reaction evidence="7 8">
        <text>(2S,6S)-2,6-diaminopimelate = meso-2,6-diaminopimelate</text>
        <dbReference type="Rhea" id="RHEA:15393"/>
        <dbReference type="ChEBI" id="CHEBI:57609"/>
        <dbReference type="ChEBI" id="CHEBI:57791"/>
        <dbReference type="EC" id="5.1.1.7"/>
    </reaction>
</comment>
<evidence type="ECO:0000313" key="10">
    <source>
        <dbReference type="EMBL" id="TCD54716.1"/>
    </source>
</evidence>
<comment type="pathway">
    <text evidence="1 8">Amino-acid biosynthesis; L-lysine biosynthesis via DAP pathway; DL-2,6-diaminopimelate from LL-2,6-diaminopimelate: step 1/1.</text>
</comment>
<feature type="binding site" evidence="8">
    <location>
        <begin position="265"/>
        <end position="266"/>
    </location>
    <ligand>
        <name>substrate</name>
    </ligand>
</feature>
<comment type="caution">
    <text evidence="8">Lacks conserved residue(s) required for the propagation of feature annotation.</text>
</comment>
<evidence type="ECO:0000256" key="8">
    <source>
        <dbReference type="HAMAP-Rule" id="MF_00197"/>
    </source>
</evidence>
<dbReference type="NCBIfam" id="TIGR00652">
    <property type="entry name" value="DapF"/>
    <property type="match status" value="1"/>
</dbReference>
<feature type="site" description="Could be important to modulate the pK values of the two catalytic cysteine residues" evidence="8">
    <location>
        <position position="178"/>
    </location>
</feature>
<feature type="binding site" evidence="8">
    <location>
        <begin position="255"/>
        <end position="256"/>
    </location>
    <ligand>
        <name>substrate</name>
    </ligand>
</feature>
<dbReference type="PROSITE" id="PS01326">
    <property type="entry name" value="DAP_EPIMERASE"/>
    <property type="match status" value="1"/>
</dbReference>
<evidence type="ECO:0000256" key="1">
    <source>
        <dbReference type="ARBA" id="ARBA00005196"/>
    </source>
</evidence>
<keyword evidence="11" id="KW-1185">Reference proteome</keyword>
<dbReference type="Gene3D" id="3.10.310.10">
    <property type="entry name" value="Diaminopimelate Epimerase, Chain A, domain 1"/>
    <property type="match status" value="2"/>
</dbReference>
<evidence type="ECO:0000256" key="3">
    <source>
        <dbReference type="ARBA" id="ARBA00013080"/>
    </source>
</evidence>
<organism evidence="10 11">
    <name type="scientific">Alloscardovia theropitheci</name>
    <dbReference type="NCBI Taxonomy" id="2496842"/>
    <lineage>
        <taxon>Bacteria</taxon>
        <taxon>Bacillati</taxon>
        <taxon>Actinomycetota</taxon>
        <taxon>Actinomycetes</taxon>
        <taxon>Bifidobacteriales</taxon>
        <taxon>Bifidobacteriaceae</taxon>
        <taxon>Alloscardovia</taxon>
    </lineage>
</organism>
<feature type="active site" description="Proton acceptor" evidence="8">
    <location>
        <position position="264"/>
    </location>
</feature>
<dbReference type="HAMAP" id="MF_00197">
    <property type="entry name" value="DAP_epimerase"/>
    <property type="match status" value="1"/>
</dbReference>
<evidence type="ECO:0000256" key="9">
    <source>
        <dbReference type="PROSITE-ProRule" id="PRU10125"/>
    </source>
</evidence>
<name>A0A4R0R0V1_9BIFI</name>